<feature type="domain" description="Helicase ATP-binding" evidence="6">
    <location>
        <begin position="33"/>
        <end position="204"/>
    </location>
</feature>
<dbReference type="Gene3D" id="3.40.50.300">
    <property type="entry name" value="P-loop containing nucleotide triphosphate hydrolases"/>
    <property type="match status" value="1"/>
</dbReference>
<dbReference type="GO" id="GO:0005524">
    <property type="term" value="F:ATP binding"/>
    <property type="evidence" value="ECO:0007669"/>
    <property type="project" value="UniProtKB-KW"/>
</dbReference>
<sequence>MTFSEIGLNSNILKAITDLGFETPTPIQQKAIPFVLSEETDLIALAQTGTGKTAAFGLPIIQKIDDSRNQTQSIILCPTRELCLQITKDLGTYSKYIKKLKVTAVYGGANIQTQIRALNSGSQIVVGTPGRVIDLINRKKLKLKDVEFVVLDEADEMLNMGFKDDLDTILDETPEEKQTLLFSATMPKEVMKITKDYMFSPHQIEIASRNVGAENVEHHYYMVNARDRYKALRRICDVNPDIYGIVFCRTRRET</sequence>
<dbReference type="PROSITE" id="PS51195">
    <property type="entry name" value="Q_MOTIF"/>
    <property type="match status" value="1"/>
</dbReference>
<dbReference type="CDD" id="cd00268">
    <property type="entry name" value="DEADc"/>
    <property type="match status" value="1"/>
</dbReference>
<proteinExistence type="predicted"/>
<evidence type="ECO:0000256" key="3">
    <source>
        <dbReference type="ARBA" id="ARBA00022801"/>
    </source>
</evidence>
<evidence type="ECO:0008006" key="9">
    <source>
        <dbReference type="Google" id="ProtNLM"/>
    </source>
</evidence>
<dbReference type="PROSITE" id="PS00039">
    <property type="entry name" value="DEAD_ATP_HELICASE"/>
    <property type="match status" value="1"/>
</dbReference>
<feature type="domain" description="DEAD-box RNA helicase Q" evidence="7">
    <location>
        <begin position="1"/>
        <end position="29"/>
    </location>
</feature>
<evidence type="ECO:0000259" key="6">
    <source>
        <dbReference type="PROSITE" id="PS51192"/>
    </source>
</evidence>
<dbReference type="GO" id="GO:0003724">
    <property type="term" value="F:RNA helicase activity"/>
    <property type="evidence" value="ECO:0007669"/>
    <property type="project" value="InterPro"/>
</dbReference>
<gene>
    <name evidence="8" type="ORF">METZ01_LOCUS261589</name>
</gene>
<keyword evidence="1" id="KW-0963">Cytoplasm</keyword>
<protein>
    <recommendedName>
        <fullName evidence="9">Helicase ATP-binding domain-containing protein</fullName>
    </recommendedName>
</protein>
<dbReference type="GO" id="GO:0005829">
    <property type="term" value="C:cytosol"/>
    <property type="evidence" value="ECO:0007669"/>
    <property type="project" value="TreeGrafter"/>
</dbReference>
<evidence type="ECO:0000313" key="8">
    <source>
        <dbReference type="EMBL" id="SVC08735.1"/>
    </source>
</evidence>
<dbReference type="SUPFAM" id="SSF52540">
    <property type="entry name" value="P-loop containing nucleoside triphosphate hydrolases"/>
    <property type="match status" value="2"/>
</dbReference>
<evidence type="ECO:0000256" key="1">
    <source>
        <dbReference type="ARBA" id="ARBA00022490"/>
    </source>
</evidence>
<evidence type="ECO:0000256" key="5">
    <source>
        <dbReference type="ARBA" id="ARBA00022840"/>
    </source>
</evidence>
<reference evidence="8" key="1">
    <citation type="submission" date="2018-05" db="EMBL/GenBank/DDBJ databases">
        <authorList>
            <person name="Lanie J.A."/>
            <person name="Ng W.-L."/>
            <person name="Kazmierczak K.M."/>
            <person name="Andrzejewski T.M."/>
            <person name="Davidsen T.M."/>
            <person name="Wayne K.J."/>
            <person name="Tettelin H."/>
            <person name="Glass J.I."/>
            <person name="Rusch D."/>
            <person name="Podicherti R."/>
            <person name="Tsui H.-C.T."/>
            <person name="Winkler M.E."/>
        </authorList>
    </citation>
    <scope>NUCLEOTIDE SEQUENCE</scope>
</reference>
<dbReference type="GO" id="GO:0003676">
    <property type="term" value="F:nucleic acid binding"/>
    <property type="evidence" value="ECO:0007669"/>
    <property type="project" value="InterPro"/>
</dbReference>
<dbReference type="InterPro" id="IPR050079">
    <property type="entry name" value="DEAD_box_RNA_helicase"/>
</dbReference>
<organism evidence="8">
    <name type="scientific">marine metagenome</name>
    <dbReference type="NCBI Taxonomy" id="408172"/>
    <lineage>
        <taxon>unclassified sequences</taxon>
        <taxon>metagenomes</taxon>
        <taxon>ecological metagenomes</taxon>
    </lineage>
</organism>
<dbReference type="InterPro" id="IPR044742">
    <property type="entry name" value="DEAD/DEAH_RhlB"/>
</dbReference>
<keyword evidence="5" id="KW-0067">ATP-binding</keyword>
<dbReference type="PANTHER" id="PTHR47959:SF13">
    <property type="entry name" value="ATP-DEPENDENT RNA HELICASE RHLE"/>
    <property type="match status" value="1"/>
</dbReference>
<evidence type="ECO:0000256" key="4">
    <source>
        <dbReference type="ARBA" id="ARBA00022806"/>
    </source>
</evidence>
<dbReference type="InterPro" id="IPR014014">
    <property type="entry name" value="RNA_helicase_DEAD_Q_motif"/>
</dbReference>
<feature type="non-terminal residue" evidence="8">
    <location>
        <position position="254"/>
    </location>
</feature>
<dbReference type="InterPro" id="IPR014001">
    <property type="entry name" value="Helicase_ATP-bd"/>
</dbReference>
<dbReference type="PANTHER" id="PTHR47959">
    <property type="entry name" value="ATP-DEPENDENT RNA HELICASE RHLE-RELATED"/>
    <property type="match status" value="1"/>
</dbReference>
<dbReference type="FunFam" id="3.40.50.300:FF:000108">
    <property type="entry name" value="ATP-dependent RNA helicase RhlE"/>
    <property type="match status" value="1"/>
</dbReference>
<evidence type="ECO:0000256" key="2">
    <source>
        <dbReference type="ARBA" id="ARBA00022741"/>
    </source>
</evidence>
<keyword evidence="3" id="KW-0378">Hydrolase</keyword>
<accession>A0A382JAW5</accession>
<dbReference type="InterPro" id="IPR011545">
    <property type="entry name" value="DEAD/DEAH_box_helicase_dom"/>
</dbReference>
<name>A0A382JAW5_9ZZZZ</name>
<dbReference type="GO" id="GO:0016787">
    <property type="term" value="F:hydrolase activity"/>
    <property type="evidence" value="ECO:0007669"/>
    <property type="project" value="UniProtKB-KW"/>
</dbReference>
<dbReference type="InterPro" id="IPR027417">
    <property type="entry name" value="P-loop_NTPase"/>
</dbReference>
<keyword evidence="2" id="KW-0547">Nucleotide-binding</keyword>
<dbReference type="AlphaFoldDB" id="A0A382JAW5"/>
<keyword evidence="4" id="KW-0347">Helicase</keyword>
<evidence type="ECO:0000259" key="7">
    <source>
        <dbReference type="PROSITE" id="PS51195"/>
    </source>
</evidence>
<dbReference type="PROSITE" id="PS51192">
    <property type="entry name" value="HELICASE_ATP_BIND_1"/>
    <property type="match status" value="1"/>
</dbReference>
<dbReference type="SMART" id="SM00487">
    <property type="entry name" value="DEXDc"/>
    <property type="match status" value="1"/>
</dbReference>
<dbReference type="Pfam" id="PF00270">
    <property type="entry name" value="DEAD"/>
    <property type="match status" value="1"/>
</dbReference>
<dbReference type="InterPro" id="IPR000629">
    <property type="entry name" value="RNA-helicase_DEAD-box_CS"/>
</dbReference>
<dbReference type="EMBL" id="UINC01072822">
    <property type="protein sequence ID" value="SVC08735.1"/>
    <property type="molecule type" value="Genomic_DNA"/>
</dbReference>